<organism evidence="2 3">
    <name type="scientific">Comamonas koreensis</name>
    <dbReference type="NCBI Taxonomy" id="160825"/>
    <lineage>
        <taxon>Bacteria</taxon>
        <taxon>Pseudomonadati</taxon>
        <taxon>Pseudomonadota</taxon>
        <taxon>Betaproteobacteria</taxon>
        <taxon>Burkholderiales</taxon>
        <taxon>Comamonadaceae</taxon>
        <taxon>Comamonas</taxon>
    </lineage>
</organism>
<keyword evidence="3" id="KW-1185">Reference proteome</keyword>
<dbReference type="EMBL" id="JAJNCT010000010">
    <property type="protein sequence ID" value="MCD2165733.1"/>
    <property type="molecule type" value="Genomic_DNA"/>
</dbReference>
<sequence>MQQPAPPTPSNADAAPLRGWQRAAIWLLVAVLLALVFMLYTQPEFMVRMADHVWACF</sequence>
<evidence type="ECO:0000313" key="3">
    <source>
        <dbReference type="Proteomes" id="UP001199260"/>
    </source>
</evidence>
<protein>
    <submittedName>
        <fullName evidence="2">Uncharacterized protein</fullName>
    </submittedName>
</protein>
<evidence type="ECO:0000313" key="2">
    <source>
        <dbReference type="EMBL" id="MCD2165733.1"/>
    </source>
</evidence>
<reference evidence="2 3" key="1">
    <citation type="submission" date="2021-11" db="EMBL/GenBank/DDBJ databases">
        <title>Genome sequence.</title>
        <authorList>
            <person name="Sun Q."/>
        </authorList>
    </citation>
    <scope>NUCLEOTIDE SEQUENCE [LARGE SCALE GENOMIC DNA]</scope>
    <source>
        <strain evidence="2 3">KCTC 12005</strain>
    </source>
</reference>
<keyword evidence="1" id="KW-0812">Transmembrane</keyword>
<feature type="transmembrane region" description="Helical" evidence="1">
    <location>
        <begin position="20"/>
        <end position="40"/>
    </location>
</feature>
<evidence type="ECO:0000256" key="1">
    <source>
        <dbReference type="SAM" id="Phobius"/>
    </source>
</evidence>
<dbReference type="AlphaFoldDB" id="A0AAW4XXE3"/>
<name>A0AAW4XXE3_9BURK</name>
<dbReference type="Proteomes" id="UP001199260">
    <property type="component" value="Unassembled WGS sequence"/>
</dbReference>
<keyword evidence="1" id="KW-1133">Transmembrane helix</keyword>
<gene>
    <name evidence="2" type="ORF">LPW39_11355</name>
</gene>
<dbReference type="RefSeq" id="WP_230775504.1">
    <property type="nucleotide sequence ID" value="NZ_JAJNCT010000010.1"/>
</dbReference>
<proteinExistence type="predicted"/>
<keyword evidence="1" id="KW-0472">Membrane</keyword>
<comment type="caution">
    <text evidence="2">The sequence shown here is derived from an EMBL/GenBank/DDBJ whole genome shotgun (WGS) entry which is preliminary data.</text>
</comment>
<accession>A0AAW4XXE3</accession>